<comment type="subcellular location">
    <subcellularLocation>
        <location evidence="1">Cytoplasm</location>
    </subcellularLocation>
</comment>
<keyword evidence="4" id="KW-0963">Cytoplasm</keyword>
<comment type="caution">
    <text evidence="11">The sequence shown here is derived from an EMBL/GenBank/DDBJ whole genome shotgun (WGS) entry which is preliminary data.</text>
</comment>
<dbReference type="PANTHER" id="PTHR35794">
    <property type="entry name" value="CELL DIVISION PROTEIN DIVIVA"/>
    <property type="match status" value="1"/>
</dbReference>
<feature type="coiled-coil region" evidence="9">
    <location>
        <begin position="133"/>
        <end position="167"/>
    </location>
</feature>
<dbReference type="Pfam" id="PF05103">
    <property type="entry name" value="DivIVA"/>
    <property type="match status" value="1"/>
</dbReference>
<evidence type="ECO:0000256" key="3">
    <source>
        <dbReference type="ARBA" id="ARBA00018787"/>
    </source>
</evidence>
<keyword evidence="7" id="KW-0131">Cell cycle</keyword>
<dbReference type="EMBL" id="JAWNGC010000004">
    <property type="protein sequence ID" value="MDY5154935.1"/>
    <property type="molecule type" value="Genomic_DNA"/>
</dbReference>
<dbReference type="AlphaFoldDB" id="A0AAW9HXH5"/>
<reference evidence="11 12" key="1">
    <citation type="submission" date="2023-10" db="EMBL/GenBank/DDBJ databases">
        <title>Whole Genome based description of the genera Actinobaculum and Actinotignum reveals a complex phylogenetic relationship within the species included in the genus Actinotignum.</title>
        <authorList>
            <person name="Jensen C.S."/>
            <person name="Dargis R."/>
            <person name="Kemp M."/>
            <person name="Christensen J.J."/>
        </authorList>
    </citation>
    <scope>NUCLEOTIDE SEQUENCE</scope>
    <source>
        <strain evidence="11">SLA_B511</strain>
        <strain evidence="10 12">SLA_B974</strain>
    </source>
</reference>
<evidence type="ECO:0000313" key="12">
    <source>
        <dbReference type="Proteomes" id="UP001275049"/>
    </source>
</evidence>
<evidence type="ECO:0000256" key="6">
    <source>
        <dbReference type="ARBA" id="ARBA00023054"/>
    </source>
</evidence>
<dbReference type="PANTHER" id="PTHR35794:SF2">
    <property type="entry name" value="CELL DIVISION PROTEIN DIVIVA"/>
    <property type="match status" value="1"/>
</dbReference>
<sequence length="192" mass="21391">MAMLTAQDVMDIRFRRPATADTGYDEDEVDRFLDAIYETFVELDNKLQEAEHRVKVAEARVTELQDGEVIQAPAPDSVATTAYPERTADVPVGEQAAAVLQLAQETYDQLVARGEAESAAKINEANTKSAQIIADAEAQHNRTLAQLEQERGTVEQKISELRQYERDYRGRLNSFIQDFAEKLKGGSVEPGM</sequence>
<proteinExistence type="inferred from homology"/>
<dbReference type="GO" id="GO:0051301">
    <property type="term" value="P:cell division"/>
    <property type="evidence" value="ECO:0007669"/>
    <property type="project" value="UniProtKB-KW"/>
</dbReference>
<name>A0AAW9HXH5_9ACTO</name>
<gene>
    <name evidence="11" type="ORF">R6G80_04250</name>
    <name evidence="10" type="ORF">R6G86_00920</name>
</gene>
<evidence type="ECO:0000256" key="4">
    <source>
        <dbReference type="ARBA" id="ARBA00022490"/>
    </source>
</evidence>
<dbReference type="NCBIfam" id="TIGR03544">
    <property type="entry name" value="DivI1A_domain"/>
    <property type="match status" value="1"/>
</dbReference>
<comment type="similarity">
    <text evidence="2">Belongs to the DivIVA family.</text>
</comment>
<evidence type="ECO:0000313" key="11">
    <source>
        <dbReference type="EMBL" id="MDY5154935.1"/>
    </source>
</evidence>
<organism evidence="11 13">
    <name type="scientific">Actinotignum urinale</name>
    <dbReference type="NCBI Taxonomy" id="190146"/>
    <lineage>
        <taxon>Bacteria</taxon>
        <taxon>Bacillati</taxon>
        <taxon>Actinomycetota</taxon>
        <taxon>Actinomycetes</taxon>
        <taxon>Actinomycetales</taxon>
        <taxon>Actinomycetaceae</taxon>
        <taxon>Actinotignum</taxon>
    </lineage>
</organism>
<dbReference type="GO" id="GO:0005737">
    <property type="term" value="C:cytoplasm"/>
    <property type="evidence" value="ECO:0007669"/>
    <property type="project" value="UniProtKB-SubCell"/>
</dbReference>
<dbReference type="Proteomes" id="UP001275049">
    <property type="component" value="Unassembled WGS sequence"/>
</dbReference>
<accession>A0AAW9HXH5</accession>
<dbReference type="Gene3D" id="6.10.250.660">
    <property type="match status" value="1"/>
</dbReference>
<evidence type="ECO:0000313" key="13">
    <source>
        <dbReference type="Proteomes" id="UP001281731"/>
    </source>
</evidence>
<dbReference type="EMBL" id="JAWNGA010000001">
    <property type="protein sequence ID" value="MDY5132305.1"/>
    <property type="molecule type" value="Genomic_DNA"/>
</dbReference>
<evidence type="ECO:0000256" key="1">
    <source>
        <dbReference type="ARBA" id="ARBA00004496"/>
    </source>
</evidence>
<keyword evidence="6 9" id="KW-0175">Coiled coil</keyword>
<feature type="coiled-coil region" evidence="9">
    <location>
        <begin position="33"/>
        <end position="67"/>
    </location>
</feature>
<evidence type="ECO:0000256" key="9">
    <source>
        <dbReference type="SAM" id="Coils"/>
    </source>
</evidence>
<dbReference type="RefSeq" id="WP_022865662.1">
    <property type="nucleotide sequence ID" value="NZ_CAMYCL010000044.1"/>
</dbReference>
<dbReference type="Proteomes" id="UP001281731">
    <property type="component" value="Unassembled WGS sequence"/>
</dbReference>
<evidence type="ECO:0000313" key="10">
    <source>
        <dbReference type="EMBL" id="MDY5132305.1"/>
    </source>
</evidence>
<evidence type="ECO:0000256" key="8">
    <source>
        <dbReference type="ARBA" id="ARBA00031737"/>
    </source>
</evidence>
<evidence type="ECO:0000256" key="7">
    <source>
        <dbReference type="ARBA" id="ARBA00023306"/>
    </source>
</evidence>
<evidence type="ECO:0000256" key="5">
    <source>
        <dbReference type="ARBA" id="ARBA00022618"/>
    </source>
</evidence>
<dbReference type="InterPro" id="IPR007793">
    <property type="entry name" value="DivIVA_fam"/>
</dbReference>
<protein>
    <recommendedName>
        <fullName evidence="3">Cell wall synthesis protein Wag31</fullName>
    </recommendedName>
    <alternativeName>
        <fullName evidence="8">Antigen 84</fullName>
    </alternativeName>
</protein>
<evidence type="ECO:0000256" key="2">
    <source>
        <dbReference type="ARBA" id="ARBA00009008"/>
    </source>
</evidence>
<keyword evidence="5" id="KW-0132">Cell division</keyword>
<dbReference type="InterPro" id="IPR019933">
    <property type="entry name" value="DivIVA_domain"/>
</dbReference>
<keyword evidence="12" id="KW-1185">Reference proteome</keyword>